<accession>A0A6C0DFI1</accession>
<keyword evidence="1" id="KW-0472">Membrane</keyword>
<organism evidence="2">
    <name type="scientific">viral metagenome</name>
    <dbReference type="NCBI Taxonomy" id="1070528"/>
    <lineage>
        <taxon>unclassified sequences</taxon>
        <taxon>metagenomes</taxon>
        <taxon>organismal metagenomes</taxon>
    </lineage>
</organism>
<sequence>MKFDQHFILSVFHLLFIAPLFLYIGFQRTAVPEWVYLALFSIGCVVFLYHGVKLIMRIKNDSSYSWVNAIHVLLLAPLLIYIGYHKKETPRAAYELLLMTAFAALGYHLFSLVKMLNIYSEHDE</sequence>
<proteinExistence type="predicted"/>
<evidence type="ECO:0000256" key="1">
    <source>
        <dbReference type="SAM" id="Phobius"/>
    </source>
</evidence>
<name>A0A6C0DFI1_9ZZZZ</name>
<feature type="transmembrane region" description="Helical" evidence="1">
    <location>
        <begin position="64"/>
        <end position="84"/>
    </location>
</feature>
<reference evidence="2" key="1">
    <citation type="journal article" date="2020" name="Nature">
        <title>Giant virus diversity and host interactions through global metagenomics.</title>
        <authorList>
            <person name="Schulz F."/>
            <person name="Roux S."/>
            <person name="Paez-Espino D."/>
            <person name="Jungbluth S."/>
            <person name="Walsh D.A."/>
            <person name="Denef V.J."/>
            <person name="McMahon K.D."/>
            <person name="Konstantinidis K.T."/>
            <person name="Eloe-Fadrosh E.A."/>
            <person name="Kyrpides N.C."/>
            <person name="Woyke T."/>
        </authorList>
    </citation>
    <scope>NUCLEOTIDE SEQUENCE</scope>
    <source>
        <strain evidence="2">GVMAG-M-3300023174-141</strain>
    </source>
</reference>
<keyword evidence="1" id="KW-0812">Transmembrane</keyword>
<feature type="transmembrane region" description="Helical" evidence="1">
    <location>
        <begin position="6"/>
        <end position="26"/>
    </location>
</feature>
<feature type="transmembrane region" description="Helical" evidence="1">
    <location>
        <begin position="96"/>
        <end position="119"/>
    </location>
</feature>
<dbReference type="EMBL" id="MN739588">
    <property type="protein sequence ID" value="QHT14719.1"/>
    <property type="molecule type" value="Genomic_DNA"/>
</dbReference>
<dbReference type="AlphaFoldDB" id="A0A6C0DFI1"/>
<evidence type="ECO:0000313" key="2">
    <source>
        <dbReference type="EMBL" id="QHT14719.1"/>
    </source>
</evidence>
<feature type="transmembrane region" description="Helical" evidence="1">
    <location>
        <begin position="33"/>
        <end position="52"/>
    </location>
</feature>
<protein>
    <submittedName>
        <fullName evidence="2">Uncharacterized protein</fullName>
    </submittedName>
</protein>
<keyword evidence="1" id="KW-1133">Transmembrane helix</keyword>